<organism evidence="1 2">
    <name type="scientific">Mycolicibacterium confluentis</name>
    <dbReference type="NCBI Taxonomy" id="28047"/>
    <lineage>
        <taxon>Bacteria</taxon>
        <taxon>Bacillati</taxon>
        <taxon>Actinomycetota</taxon>
        <taxon>Actinomycetes</taxon>
        <taxon>Mycobacteriales</taxon>
        <taxon>Mycobacteriaceae</taxon>
        <taxon>Mycolicibacterium</taxon>
    </lineage>
</organism>
<sequence>MTAPVPPARNPQQRPEDVVTGFWLWVVALPLLIVGYLTDAVTSRASVPVVVAFSVFVAVILVAVVVTFLILMRSGYRWARTVLTAGGLASIVNVLFNLFAGERSEAGAVIYAVTGIFGAVLVAGGIYLLHRPEAHAYFTR</sequence>
<dbReference type="Proteomes" id="UP000466931">
    <property type="component" value="Chromosome"/>
</dbReference>
<dbReference type="RefSeq" id="WP_234813087.1">
    <property type="nucleotide sequence ID" value="NZ_AP022612.1"/>
</dbReference>
<reference evidence="1" key="1">
    <citation type="journal article" date="2019" name="Emerg. Microbes Infect.">
        <title>Comprehensive subspecies identification of 175 nontuberculous mycobacteria species based on 7547 genomic profiles.</title>
        <authorList>
            <person name="Matsumoto Y."/>
            <person name="Kinjo T."/>
            <person name="Motooka D."/>
            <person name="Nabeya D."/>
            <person name="Jung N."/>
            <person name="Uechi K."/>
            <person name="Horii T."/>
            <person name="Iida T."/>
            <person name="Fujita J."/>
            <person name="Nakamura S."/>
        </authorList>
    </citation>
    <scope>NUCLEOTIDE SEQUENCE [LARGE SCALE GENOMIC DNA]</scope>
    <source>
        <strain evidence="1">JCM 13671</strain>
    </source>
</reference>
<evidence type="ECO:0000313" key="1">
    <source>
        <dbReference type="EMBL" id="BBZ35412.1"/>
    </source>
</evidence>
<name>A0A7I7Y310_9MYCO</name>
<protein>
    <submittedName>
        <fullName evidence="1">Uncharacterized protein</fullName>
    </submittedName>
</protein>
<reference evidence="1" key="2">
    <citation type="submission" date="2020-02" db="EMBL/GenBank/DDBJ databases">
        <authorList>
            <person name="Matsumoto Y."/>
            <person name="Motooka D."/>
            <person name="Nakamura S."/>
        </authorList>
    </citation>
    <scope>NUCLEOTIDE SEQUENCE</scope>
    <source>
        <strain evidence="1">JCM 13671</strain>
    </source>
</reference>
<accession>A0A7I7Y310</accession>
<evidence type="ECO:0000313" key="2">
    <source>
        <dbReference type="Proteomes" id="UP000466931"/>
    </source>
</evidence>
<dbReference type="AlphaFoldDB" id="A0A7I7Y310"/>
<dbReference type="EMBL" id="AP022612">
    <property type="protein sequence ID" value="BBZ35412.1"/>
    <property type="molecule type" value="Genomic_DNA"/>
</dbReference>
<keyword evidence="2" id="KW-1185">Reference proteome</keyword>
<proteinExistence type="predicted"/>
<gene>
    <name evidence="1" type="ORF">MCNF_40170</name>
</gene>